<comment type="similarity">
    <text evidence="2">Belongs to the outer membrane factor (OMF) (TC 1.B.17) family.</text>
</comment>
<accession>A0ABT3N6U2</accession>
<dbReference type="Pfam" id="PF02321">
    <property type="entry name" value="OEP"/>
    <property type="match status" value="2"/>
</dbReference>
<evidence type="ECO:0000313" key="10">
    <source>
        <dbReference type="Proteomes" id="UP001209681"/>
    </source>
</evidence>
<sequence length="459" mass="51059">MKTWFWLPLVVACMAVNAGAGDGLSDVFPAPVPLPVPDRVFSLRDAVAMAKEGNPDMVAAQARIRESEAVFMEAGAGLWPRMGLSLTWTGGDAPSSYLFSTIDQRRLPQNVNFNEPGSFRNTEAMLWGEMRLFNGGRTRLFREMAALGSREASHARDNVENHLVAAVIDGFYRVKAMEDFLLIAEEALASVARQLEVMTVRYEGGSVLKSDLLSMEVRLAEVMEEKVMSGSRLRVARAALAALMGFCPGEGVRIGDADFRLPLLPTDGENAMALAMKHRAELKAVALSMERSRRAVRAEQLRILPTLDLQARYWHDDRDWDFDRNRENWDLSLRANWEFFDGFSRRAGRQGAEAREAGEAAKARNLLLYIRQDVEEALSDVVGSDTRYEVAARGVIMAKESLELVRRQYGGGAATVTRYLQAELDHNRAQVRKTAALYDRERARADLARALGLLGGEGF</sequence>
<dbReference type="Gene3D" id="1.20.1600.10">
    <property type="entry name" value="Outer membrane efflux proteins (OEP)"/>
    <property type="match status" value="1"/>
</dbReference>
<dbReference type="EMBL" id="JAPFPW010000003">
    <property type="protein sequence ID" value="MCW7753177.1"/>
    <property type="molecule type" value="Genomic_DNA"/>
</dbReference>
<keyword evidence="3" id="KW-0813">Transport</keyword>
<keyword evidence="5" id="KW-0812">Transmembrane</keyword>
<evidence type="ECO:0000256" key="6">
    <source>
        <dbReference type="ARBA" id="ARBA00023136"/>
    </source>
</evidence>
<feature type="chain" id="PRO_5045564103" evidence="8">
    <location>
        <begin position="21"/>
        <end position="459"/>
    </location>
</feature>
<name>A0ABT3N6U2_9BACT</name>
<dbReference type="RefSeq" id="WP_265424034.1">
    <property type="nucleotide sequence ID" value="NZ_JAPFPW010000003.1"/>
</dbReference>
<evidence type="ECO:0000256" key="1">
    <source>
        <dbReference type="ARBA" id="ARBA00004442"/>
    </source>
</evidence>
<evidence type="ECO:0000256" key="2">
    <source>
        <dbReference type="ARBA" id="ARBA00007613"/>
    </source>
</evidence>
<keyword evidence="4" id="KW-1134">Transmembrane beta strand</keyword>
<comment type="caution">
    <text evidence="9">The sequence shown here is derived from an EMBL/GenBank/DDBJ whole genome shotgun (WGS) entry which is preliminary data.</text>
</comment>
<dbReference type="Proteomes" id="UP001209681">
    <property type="component" value="Unassembled WGS sequence"/>
</dbReference>
<gene>
    <name evidence="9" type="ORF">OOT00_04160</name>
</gene>
<evidence type="ECO:0000256" key="4">
    <source>
        <dbReference type="ARBA" id="ARBA00022452"/>
    </source>
</evidence>
<evidence type="ECO:0000256" key="7">
    <source>
        <dbReference type="ARBA" id="ARBA00023237"/>
    </source>
</evidence>
<protein>
    <submittedName>
        <fullName evidence="9">TolC family protein</fullName>
    </submittedName>
</protein>
<reference evidence="9 10" key="1">
    <citation type="submission" date="2022-11" db="EMBL/GenBank/DDBJ databases">
        <title>Desulfobotulus tamanensis H1 sp. nov. - anaerobic, alkaliphilic, sulphate reducing bacterium isolated from terrestrial mud volcano.</title>
        <authorList>
            <person name="Frolova A."/>
            <person name="Merkel A.Y."/>
            <person name="Slobodkin A.I."/>
        </authorList>
    </citation>
    <scope>NUCLEOTIDE SEQUENCE [LARGE SCALE GENOMIC DNA]</scope>
    <source>
        <strain evidence="9 10">H1</strain>
    </source>
</reference>
<keyword evidence="8" id="KW-0732">Signal</keyword>
<evidence type="ECO:0000256" key="5">
    <source>
        <dbReference type="ARBA" id="ARBA00022692"/>
    </source>
</evidence>
<dbReference type="InterPro" id="IPR003423">
    <property type="entry name" value="OMP_efflux"/>
</dbReference>
<proteinExistence type="inferred from homology"/>
<keyword evidence="7" id="KW-0998">Cell outer membrane</keyword>
<dbReference type="PANTHER" id="PTHR30026:SF21">
    <property type="entry name" value="SLR1270 PROTEIN"/>
    <property type="match status" value="1"/>
</dbReference>
<dbReference type="PANTHER" id="PTHR30026">
    <property type="entry name" value="OUTER MEMBRANE PROTEIN TOLC"/>
    <property type="match status" value="1"/>
</dbReference>
<evidence type="ECO:0000256" key="8">
    <source>
        <dbReference type="SAM" id="SignalP"/>
    </source>
</evidence>
<keyword evidence="10" id="KW-1185">Reference proteome</keyword>
<evidence type="ECO:0000256" key="3">
    <source>
        <dbReference type="ARBA" id="ARBA00022448"/>
    </source>
</evidence>
<evidence type="ECO:0000313" key="9">
    <source>
        <dbReference type="EMBL" id="MCW7753177.1"/>
    </source>
</evidence>
<keyword evidence="6" id="KW-0472">Membrane</keyword>
<dbReference type="SUPFAM" id="SSF56954">
    <property type="entry name" value="Outer membrane efflux proteins (OEP)"/>
    <property type="match status" value="1"/>
</dbReference>
<comment type="subcellular location">
    <subcellularLocation>
        <location evidence="1">Cell outer membrane</location>
    </subcellularLocation>
</comment>
<organism evidence="9 10">
    <name type="scientific">Desulfobotulus pelophilus</name>
    <dbReference type="NCBI Taxonomy" id="2823377"/>
    <lineage>
        <taxon>Bacteria</taxon>
        <taxon>Pseudomonadati</taxon>
        <taxon>Thermodesulfobacteriota</taxon>
        <taxon>Desulfobacteria</taxon>
        <taxon>Desulfobacterales</taxon>
        <taxon>Desulfobacteraceae</taxon>
        <taxon>Desulfobotulus</taxon>
    </lineage>
</organism>
<feature type="signal peptide" evidence="8">
    <location>
        <begin position="1"/>
        <end position="20"/>
    </location>
</feature>
<dbReference type="InterPro" id="IPR051906">
    <property type="entry name" value="TolC-like"/>
</dbReference>